<sequence>MTSNTISSRKTDHPIDSLFTRRWSPRSFMEKTVPDELLMRLFEAARWAPSAYNHQPWRFIVMRTQEERERIFPCISEFNLAWCKKAPVLVMIISEKNRDGEPNHSHAFDTGAAWSHFALAAVMEGLITHPMTGFDFEQARKILQIPNSYEIQALVAVGYQGSADALPEPLRAREQPNSRRPVEDSIYSGSFGKKFS</sequence>
<dbReference type="InterPro" id="IPR029479">
    <property type="entry name" value="Nitroreductase"/>
</dbReference>
<comment type="similarity">
    <text evidence="1">Belongs to the nitroreductase family.</text>
</comment>
<dbReference type="Pfam" id="PF00881">
    <property type="entry name" value="Nitroreductase"/>
    <property type="match status" value="1"/>
</dbReference>
<reference evidence="5" key="1">
    <citation type="submission" date="2020-08" db="EMBL/GenBank/DDBJ databases">
        <authorList>
            <person name="Uke A."/>
            <person name="Chhe C."/>
            <person name="Baramee S."/>
            <person name="Kosugi A."/>
        </authorList>
    </citation>
    <scope>NUCLEOTIDE SEQUENCE</scope>
    <source>
        <strain evidence="5">DA-C8</strain>
    </source>
</reference>
<gene>
    <name evidence="5" type="ORF">PRECH8_03110</name>
</gene>
<dbReference type="PANTHER" id="PTHR43673:SF10">
    <property type="entry name" value="NADH DEHYDROGENASE_NAD(P)H NITROREDUCTASE XCC3605-RELATED"/>
    <property type="match status" value="1"/>
</dbReference>
<dbReference type="EMBL" id="BMAQ01000002">
    <property type="protein sequence ID" value="GFR37015.1"/>
    <property type="molecule type" value="Genomic_DNA"/>
</dbReference>
<evidence type="ECO:0000256" key="3">
    <source>
        <dbReference type="SAM" id="MobiDB-lite"/>
    </source>
</evidence>
<evidence type="ECO:0000313" key="5">
    <source>
        <dbReference type="EMBL" id="GFR37015.1"/>
    </source>
</evidence>
<evidence type="ECO:0000259" key="4">
    <source>
        <dbReference type="Pfam" id="PF00881"/>
    </source>
</evidence>
<protein>
    <submittedName>
        <fullName evidence="5">Nitroreductase</fullName>
    </submittedName>
</protein>
<keyword evidence="2" id="KW-0560">Oxidoreductase</keyword>
<dbReference type="PANTHER" id="PTHR43673">
    <property type="entry name" value="NAD(P)H NITROREDUCTASE YDGI-RELATED"/>
    <property type="match status" value="1"/>
</dbReference>
<comment type="caution">
    <text evidence="5">The sequence shown here is derived from an EMBL/GenBank/DDBJ whole genome shotgun (WGS) entry which is preliminary data.</text>
</comment>
<dbReference type="Proteomes" id="UP000654993">
    <property type="component" value="Unassembled WGS sequence"/>
</dbReference>
<dbReference type="CDD" id="cd02138">
    <property type="entry name" value="TdsD-like"/>
    <property type="match status" value="1"/>
</dbReference>
<accession>A0A916QA65</accession>
<feature type="region of interest" description="Disordered" evidence="3">
    <location>
        <begin position="167"/>
        <end position="196"/>
    </location>
</feature>
<dbReference type="GO" id="GO:0016491">
    <property type="term" value="F:oxidoreductase activity"/>
    <property type="evidence" value="ECO:0007669"/>
    <property type="project" value="UniProtKB-KW"/>
</dbReference>
<feature type="compositionally biased region" description="Basic and acidic residues" evidence="3">
    <location>
        <begin position="170"/>
        <end position="183"/>
    </location>
</feature>
<proteinExistence type="inferred from homology"/>
<dbReference type="RefSeq" id="WP_200965312.1">
    <property type="nucleotide sequence ID" value="NZ_BMAQ01000002.1"/>
</dbReference>
<name>A0A916QA65_9BACL</name>
<evidence type="ECO:0000313" key="6">
    <source>
        <dbReference type="Proteomes" id="UP000654993"/>
    </source>
</evidence>
<dbReference type="AlphaFoldDB" id="A0A916QA65"/>
<dbReference type="InterPro" id="IPR000415">
    <property type="entry name" value="Nitroreductase-like"/>
</dbReference>
<evidence type="ECO:0000256" key="1">
    <source>
        <dbReference type="ARBA" id="ARBA00007118"/>
    </source>
</evidence>
<dbReference type="SUPFAM" id="SSF55469">
    <property type="entry name" value="FMN-dependent nitroreductase-like"/>
    <property type="match status" value="1"/>
</dbReference>
<reference evidence="5" key="2">
    <citation type="journal article" date="2021" name="Data Brief">
        <title>Draft genome sequence data of the facultative, thermophilic, xylanolytic bacterium Paenibacillus sp. strain DA-C8.</title>
        <authorList>
            <person name="Chhe C."/>
            <person name="Uke A."/>
            <person name="Baramee S."/>
            <person name="Ungkulpasvich U."/>
            <person name="Tachaapaikoon C."/>
            <person name="Pason P."/>
            <person name="Waeonukul R."/>
            <person name="Ratanakhanokchai K."/>
            <person name="Kosugi A."/>
        </authorList>
    </citation>
    <scope>NUCLEOTIDE SEQUENCE</scope>
    <source>
        <strain evidence="5">DA-C8</strain>
    </source>
</reference>
<dbReference type="Gene3D" id="3.40.109.10">
    <property type="entry name" value="NADH Oxidase"/>
    <property type="match status" value="1"/>
</dbReference>
<evidence type="ECO:0000256" key="2">
    <source>
        <dbReference type="ARBA" id="ARBA00023002"/>
    </source>
</evidence>
<keyword evidence="6" id="KW-1185">Reference proteome</keyword>
<feature type="domain" description="Nitroreductase" evidence="4">
    <location>
        <begin position="21"/>
        <end position="159"/>
    </location>
</feature>
<organism evidence="5 6">
    <name type="scientific">Insulibacter thermoxylanivorax</name>
    <dbReference type="NCBI Taxonomy" id="2749268"/>
    <lineage>
        <taxon>Bacteria</taxon>
        <taxon>Bacillati</taxon>
        <taxon>Bacillota</taxon>
        <taxon>Bacilli</taxon>
        <taxon>Bacillales</taxon>
        <taxon>Paenibacillaceae</taxon>
        <taxon>Insulibacter</taxon>
    </lineage>
</organism>